<protein>
    <submittedName>
        <fullName evidence="2">Uncharacterized protein</fullName>
    </submittedName>
</protein>
<accession>A0A1G7CP29</accession>
<name>A0A1G7CP29_9FLAO</name>
<dbReference type="RefSeq" id="WP_092736569.1">
    <property type="nucleotide sequence ID" value="NZ_FNAS01000008.1"/>
</dbReference>
<reference evidence="2 3" key="1">
    <citation type="submission" date="2016-10" db="EMBL/GenBank/DDBJ databases">
        <authorList>
            <person name="de Groot N.N."/>
        </authorList>
    </citation>
    <scope>NUCLEOTIDE SEQUENCE [LARGE SCALE GENOMIC DNA]</scope>
    <source>
        <strain evidence="2 3">DSM 24015</strain>
    </source>
</reference>
<dbReference type="Proteomes" id="UP000198517">
    <property type="component" value="Unassembled WGS sequence"/>
</dbReference>
<dbReference type="EMBL" id="FNAS01000008">
    <property type="protein sequence ID" value="SDE40215.1"/>
    <property type="molecule type" value="Genomic_DNA"/>
</dbReference>
<feature type="region of interest" description="Disordered" evidence="1">
    <location>
        <begin position="1"/>
        <end position="40"/>
    </location>
</feature>
<evidence type="ECO:0000313" key="2">
    <source>
        <dbReference type="EMBL" id="SDE40215.1"/>
    </source>
</evidence>
<proteinExistence type="predicted"/>
<gene>
    <name evidence="2" type="ORF">SAMN05421544_10894</name>
</gene>
<evidence type="ECO:0000313" key="3">
    <source>
        <dbReference type="Proteomes" id="UP000198517"/>
    </source>
</evidence>
<dbReference type="AlphaFoldDB" id="A0A1G7CP29"/>
<sequence>MIKKNRKKASQKKRSRRPNEIENRTMMEFSKGKLDNAHQQMEIKQKEDRLLYQKELWQILSEIYDKSLGLSQTQFHIYRAKIQQLNQLFVEPPYAGASSEGDLPTSFVSAEKEIAKYIAECLQGYHGQKYDTEGTLSLIRDYKVVQSHPEKNHSVSLERVHSILEDNFQDSSLYKLLHLLLNGNKNAKAKVITFF</sequence>
<evidence type="ECO:0000256" key="1">
    <source>
        <dbReference type="SAM" id="MobiDB-lite"/>
    </source>
</evidence>
<feature type="compositionally biased region" description="Basic and acidic residues" evidence="1">
    <location>
        <begin position="17"/>
        <end position="40"/>
    </location>
</feature>
<organism evidence="2 3">
    <name type="scientific">Riemerella columbipharyngis</name>
    <dbReference type="NCBI Taxonomy" id="1071918"/>
    <lineage>
        <taxon>Bacteria</taxon>
        <taxon>Pseudomonadati</taxon>
        <taxon>Bacteroidota</taxon>
        <taxon>Flavobacteriia</taxon>
        <taxon>Flavobacteriales</taxon>
        <taxon>Weeksellaceae</taxon>
        <taxon>Riemerella</taxon>
    </lineage>
</organism>
<dbReference type="STRING" id="1071918.SAMN05421544_10894"/>
<keyword evidence="3" id="KW-1185">Reference proteome</keyword>
<feature type="compositionally biased region" description="Basic residues" evidence="1">
    <location>
        <begin position="1"/>
        <end position="16"/>
    </location>
</feature>